<evidence type="ECO:0000313" key="3">
    <source>
        <dbReference type="Proteomes" id="UP000324222"/>
    </source>
</evidence>
<gene>
    <name evidence="2" type="ORF">E2C01_095151</name>
</gene>
<accession>A0A5B7JP36</accession>
<keyword evidence="3" id="KW-1185">Reference proteome</keyword>
<evidence type="ECO:0000313" key="2">
    <source>
        <dbReference type="EMBL" id="MPC99721.1"/>
    </source>
</evidence>
<protein>
    <submittedName>
        <fullName evidence="2">Uncharacterized protein</fullName>
    </submittedName>
</protein>
<organism evidence="2 3">
    <name type="scientific">Portunus trituberculatus</name>
    <name type="common">Swimming crab</name>
    <name type="synonym">Neptunus trituberculatus</name>
    <dbReference type="NCBI Taxonomy" id="210409"/>
    <lineage>
        <taxon>Eukaryota</taxon>
        <taxon>Metazoa</taxon>
        <taxon>Ecdysozoa</taxon>
        <taxon>Arthropoda</taxon>
        <taxon>Crustacea</taxon>
        <taxon>Multicrustacea</taxon>
        <taxon>Malacostraca</taxon>
        <taxon>Eumalacostraca</taxon>
        <taxon>Eucarida</taxon>
        <taxon>Decapoda</taxon>
        <taxon>Pleocyemata</taxon>
        <taxon>Brachyura</taxon>
        <taxon>Eubrachyura</taxon>
        <taxon>Portunoidea</taxon>
        <taxon>Portunidae</taxon>
        <taxon>Portuninae</taxon>
        <taxon>Portunus</taxon>
    </lineage>
</organism>
<dbReference type="Proteomes" id="UP000324222">
    <property type="component" value="Unassembled WGS sequence"/>
</dbReference>
<proteinExistence type="predicted"/>
<sequence length="80" mass="8743">MSAAVTTITISPGRVLVTRRWVVGVAAQAADGDESLVLRLDHKPEPDKMNYWSPRPPLIKKRGEAGQGGAVIEKDFRESD</sequence>
<comment type="caution">
    <text evidence="2">The sequence shown here is derived from an EMBL/GenBank/DDBJ whole genome shotgun (WGS) entry which is preliminary data.</text>
</comment>
<evidence type="ECO:0000256" key="1">
    <source>
        <dbReference type="SAM" id="MobiDB-lite"/>
    </source>
</evidence>
<dbReference type="EMBL" id="VSRR010119547">
    <property type="protein sequence ID" value="MPC99721.1"/>
    <property type="molecule type" value="Genomic_DNA"/>
</dbReference>
<feature type="region of interest" description="Disordered" evidence="1">
    <location>
        <begin position="45"/>
        <end position="80"/>
    </location>
</feature>
<dbReference type="AlphaFoldDB" id="A0A5B7JP36"/>
<reference evidence="2 3" key="1">
    <citation type="submission" date="2019-05" db="EMBL/GenBank/DDBJ databases">
        <title>Another draft genome of Portunus trituberculatus and its Hox gene families provides insights of decapod evolution.</title>
        <authorList>
            <person name="Jeong J.-H."/>
            <person name="Song I."/>
            <person name="Kim S."/>
            <person name="Choi T."/>
            <person name="Kim D."/>
            <person name="Ryu S."/>
            <person name="Kim W."/>
        </authorList>
    </citation>
    <scope>NUCLEOTIDE SEQUENCE [LARGE SCALE GENOMIC DNA]</scope>
    <source>
        <tissue evidence="2">Muscle</tissue>
    </source>
</reference>
<name>A0A5B7JP36_PORTR</name>